<accession>A0ABN8M777</accession>
<dbReference type="InterPro" id="IPR006571">
    <property type="entry name" value="TLDc_dom"/>
</dbReference>
<gene>
    <name evidence="3" type="ORF">PEVE_00021580</name>
</gene>
<organism evidence="3 4">
    <name type="scientific">Porites evermanni</name>
    <dbReference type="NCBI Taxonomy" id="104178"/>
    <lineage>
        <taxon>Eukaryota</taxon>
        <taxon>Metazoa</taxon>
        <taxon>Cnidaria</taxon>
        <taxon>Anthozoa</taxon>
        <taxon>Hexacorallia</taxon>
        <taxon>Scleractinia</taxon>
        <taxon>Fungiina</taxon>
        <taxon>Poritidae</taxon>
        <taxon>Porites</taxon>
    </lineage>
</organism>
<evidence type="ECO:0000313" key="4">
    <source>
        <dbReference type="Proteomes" id="UP001159427"/>
    </source>
</evidence>
<dbReference type="Proteomes" id="UP001159427">
    <property type="component" value="Unassembled WGS sequence"/>
</dbReference>
<evidence type="ECO:0000259" key="2">
    <source>
        <dbReference type="PROSITE" id="PS51886"/>
    </source>
</evidence>
<name>A0ABN8M777_9CNID</name>
<dbReference type="SMART" id="SM00584">
    <property type="entry name" value="TLDc"/>
    <property type="match status" value="1"/>
</dbReference>
<keyword evidence="1" id="KW-0732">Signal</keyword>
<keyword evidence="4" id="KW-1185">Reference proteome</keyword>
<protein>
    <recommendedName>
        <fullName evidence="2">TLDc domain-containing protein</fullName>
    </recommendedName>
</protein>
<reference evidence="3 4" key="1">
    <citation type="submission" date="2022-05" db="EMBL/GenBank/DDBJ databases">
        <authorList>
            <consortium name="Genoscope - CEA"/>
            <person name="William W."/>
        </authorList>
    </citation>
    <scope>NUCLEOTIDE SEQUENCE [LARGE SCALE GENOMIC DNA]</scope>
</reference>
<feature type="domain" description="TLDc" evidence="2">
    <location>
        <begin position="22"/>
        <end position="203"/>
    </location>
</feature>
<dbReference type="Pfam" id="PF07534">
    <property type="entry name" value="TLD"/>
    <property type="match status" value="1"/>
</dbReference>
<feature type="chain" id="PRO_5046334756" description="TLDc domain-containing protein" evidence="1">
    <location>
        <begin position="17"/>
        <end position="205"/>
    </location>
</feature>
<dbReference type="EMBL" id="CALNXI010000289">
    <property type="protein sequence ID" value="CAH3024086.1"/>
    <property type="molecule type" value="Genomic_DNA"/>
</dbReference>
<evidence type="ECO:0000256" key="1">
    <source>
        <dbReference type="SAM" id="SignalP"/>
    </source>
</evidence>
<feature type="signal peptide" evidence="1">
    <location>
        <begin position="1"/>
        <end position="16"/>
    </location>
</feature>
<proteinExistence type="predicted"/>
<comment type="caution">
    <text evidence="3">The sequence shown here is derived from an EMBL/GenBank/DDBJ whole genome shotgun (WGS) entry which is preliminary data.</text>
</comment>
<sequence>LLSFLRFFFVSSGALTSSSILGSLDSKYLSQLSLYLDPVLQSPGRSKFVRCWHAKTDGWAASTFHSNCDGKGPTVTIVQVGSYIFGGYTDKSWFSQSSYRFVSSSKSFLFSLYNINGYAPVKLNIRTSRYSYAIASGSSYGPFFGGGADLIIHNNAASNQNSFTHCGDTYPLPPGSSASGRSCRFYAGSHQFTPTDVEVFYETKT</sequence>
<dbReference type="PROSITE" id="PS51886">
    <property type="entry name" value="TLDC"/>
    <property type="match status" value="1"/>
</dbReference>
<evidence type="ECO:0000313" key="3">
    <source>
        <dbReference type="EMBL" id="CAH3024086.1"/>
    </source>
</evidence>
<feature type="non-terminal residue" evidence="3">
    <location>
        <position position="1"/>
    </location>
</feature>